<evidence type="ECO:0000256" key="1">
    <source>
        <dbReference type="SAM" id="Phobius"/>
    </source>
</evidence>
<dbReference type="EMBL" id="SOBG01000002">
    <property type="protein sequence ID" value="TDT71838.1"/>
    <property type="molecule type" value="Genomic_DNA"/>
</dbReference>
<dbReference type="RefSeq" id="WP_134112431.1">
    <property type="nucleotide sequence ID" value="NZ_SOBG01000002.1"/>
</dbReference>
<organism evidence="2 3">
    <name type="scientific">Hypnocyclicus thermotrophus</name>
    <dbReference type="NCBI Taxonomy" id="1627895"/>
    <lineage>
        <taxon>Bacteria</taxon>
        <taxon>Fusobacteriati</taxon>
        <taxon>Fusobacteriota</taxon>
        <taxon>Fusobacteriia</taxon>
        <taxon>Fusobacteriales</taxon>
        <taxon>Fusobacteriaceae</taxon>
        <taxon>Hypnocyclicus</taxon>
    </lineage>
</organism>
<gene>
    <name evidence="2" type="ORF">EV215_0527</name>
</gene>
<keyword evidence="1" id="KW-1133">Transmembrane helix</keyword>
<name>A0AA46DZN2_9FUSO</name>
<accession>A0AA46DZN2</accession>
<feature type="transmembrane region" description="Helical" evidence="1">
    <location>
        <begin position="16"/>
        <end position="33"/>
    </location>
</feature>
<comment type="caution">
    <text evidence="2">The sequence shown here is derived from an EMBL/GenBank/DDBJ whole genome shotgun (WGS) entry which is preliminary data.</text>
</comment>
<dbReference type="AlphaFoldDB" id="A0AA46DZN2"/>
<keyword evidence="1" id="KW-0472">Membrane</keyword>
<protein>
    <submittedName>
        <fullName evidence="2">Uncharacterized protein</fullName>
    </submittedName>
</protein>
<proteinExistence type="predicted"/>
<sequence length="138" mass="17098">MNKLNKINYIKKWGKRLIFIIFLLIIILVKFFYELNWTKWEYYGKFNKINFYIRYYIKPDGRTKIQWKAENLNNQSMLVSIRDRRYYLSDGTSEKRKDIWGIVKAHKTYTFPTDKFTKAKILRIENYYYVHPNKTIKK</sequence>
<keyword evidence="1" id="KW-0812">Transmembrane</keyword>
<evidence type="ECO:0000313" key="2">
    <source>
        <dbReference type="EMBL" id="TDT71838.1"/>
    </source>
</evidence>
<keyword evidence="3" id="KW-1185">Reference proteome</keyword>
<evidence type="ECO:0000313" key="3">
    <source>
        <dbReference type="Proteomes" id="UP000294678"/>
    </source>
</evidence>
<dbReference type="Proteomes" id="UP000294678">
    <property type="component" value="Unassembled WGS sequence"/>
</dbReference>
<reference evidence="2 3" key="1">
    <citation type="submission" date="2019-03" db="EMBL/GenBank/DDBJ databases">
        <title>Genomic Encyclopedia of Type Strains, Phase IV (KMG-IV): sequencing the most valuable type-strain genomes for metagenomic binning, comparative biology and taxonomic classification.</title>
        <authorList>
            <person name="Goeker M."/>
        </authorList>
    </citation>
    <scope>NUCLEOTIDE SEQUENCE [LARGE SCALE GENOMIC DNA]</scope>
    <source>
        <strain evidence="2 3">DSM 100055</strain>
    </source>
</reference>